<keyword evidence="8" id="KW-0472">Membrane</keyword>
<evidence type="ECO:0000256" key="3">
    <source>
        <dbReference type="ARBA" id="ARBA00023163"/>
    </source>
</evidence>
<accession>A0ABQ8C9B4</accession>
<keyword evidence="4 6" id="KW-0539">Nucleus</keyword>
<feature type="transmembrane region" description="Helical" evidence="8">
    <location>
        <begin position="312"/>
        <end position="331"/>
    </location>
</feature>
<sequence>MRELELRKSNLPAESDLELGLGLSLGGGAWRERGRILTAKDFPSVGSKRAAADSSSSHHGASPPRSSQVVGWPPVGSHRMNSLANKQAMKAEQGEGKEEGKKEDEPKDVSVKVVEGSGFVKVNKDGVGIGRKVDVRAHSSYENLALTLEEMFFGRTGTASVEKVKALRLLDGSSEFVLTYEDKEGDWMLVGDVPWRMFITSVKRLRIMGTSEASGLAQLRYIKEAEEIRLAMQPLDLIKRVREIEQEGTGGQETEQQKQNTAVDLSKRLKDFASSLKRMNALEEWRKRKMERARQRDLEKTGGFGGNGATPFFLTFSILAAVIGVASKLAGGNHIRFWRNDSLAAAGSASIVAWAVTALAMGLACKQINIGGWRGWRLRMIEAFIIILTFTQLLYLLLIHAGTFSSKYGPGYRDTDYATGQGHHVPGTHAGEHKAGVGTHMPV</sequence>
<dbReference type="InterPro" id="IPR033389">
    <property type="entry name" value="AUX/IAA_dom"/>
</dbReference>
<organism evidence="10 12">
    <name type="scientific">Brassica napus</name>
    <name type="common">Rape</name>
    <dbReference type="NCBI Taxonomy" id="3708"/>
    <lineage>
        <taxon>Eukaryota</taxon>
        <taxon>Viridiplantae</taxon>
        <taxon>Streptophyta</taxon>
        <taxon>Embryophyta</taxon>
        <taxon>Tracheophyta</taxon>
        <taxon>Spermatophyta</taxon>
        <taxon>Magnoliopsida</taxon>
        <taxon>eudicotyledons</taxon>
        <taxon>Gunneridae</taxon>
        <taxon>Pentapetalae</taxon>
        <taxon>rosids</taxon>
        <taxon>malvids</taxon>
        <taxon>Brassicales</taxon>
        <taxon>Brassicaceae</taxon>
        <taxon>Brassiceae</taxon>
        <taxon>Brassica</taxon>
    </lineage>
</organism>
<feature type="compositionally biased region" description="Basic and acidic residues" evidence="7">
    <location>
        <begin position="92"/>
        <end position="109"/>
    </location>
</feature>
<keyword evidence="12" id="KW-1185">Reference proteome</keyword>
<evidence type="ECO:0000256" key="4">
    <source>
        <dbReference type="ARBA" id="ARBA00023242"/>
    </source>
</evidence>
<keyword evidence="3 6" id="KW-0804">Transcription</keyword>
<keyword evidence="8" id="KW-1133">Transmembrane helix</keyword>
<evidence type="ECO:0000259" key="9">
    <source>
        <dbReference type="PROSITE" id="PS51745"/>
    </source>
</evidence>
<dbReference type="EMBL" id="JAGKQM010000009">
    <property type="protein sequence ID" value="KAH0913620.1"/>
    <property type="molecule type" value="Genomic_DNA"/>
</dbReference>
<feature type="transmembrane region" description="Helical" evidence="8">
    <location>
        <begin position="343"/>
        <end position="364"/>
    </location>
</feature>
<comment type="subcellular location">
    <subcellularLocation>
        <location evidence="1 6">Nucleus</location>
    </subcellularLocation>
</comment>
<evidence type="ECO:0000256" key="2">
    <source>
        <dbReference type="ARBA" id="ARBA00023015"/>
    </source>
</evidence>
<dbReference type="EMBL" id="JAGKQM010000009">
    <property type="protein sequence ID" value="KAH0913625.1"/>
    <property type="molecule type" value="Genomic_DNA"/>
</dbReference>
<keyword evidence="2 6" id="KW-0805">Transcription regulation</keyword>
<reference evidence="10 12" key="1">
    <citation type="submission" date="2021-05" db="EMBL/GenBank/DDBJ databases">
        <title>Genome Assembly of Synthetic Allotetraploid Brassica napus Reveals Homoeologous Exchanges between Subgenomes.</title>
        <authorList>
            <person name="Davis J.T."/>
        </authorList>
    </citation>
    <scope>NUCLEOTIDE SEQUENCE [LARGE SCALE GENOMIC DNA]</scope>
    <source>
        <strain evidence="12">cv. Da-Ae</strain>
        <tissue evidence="10">Seedling</tissue>
    </source>
</reference>
<proteinExistence type="inferred from homology"/>
<feature type="compositionally biased region" description="Low complexity" evidence="7">
    <location>
        <begin position="46"/>
        <end position="67"/>
    </location>
</feature>
<feature type="domain" description="PB1" evidence="9">
    <location>
        <begin position="117"/>
        <end position="210"/>
    </location>
</feature>
<feature type="transmembrane region" description="Helical" evidence="8">
    <location>
        <begin position="376"/>
        <end position="398"/>
    </location>
</feature>
<dbReference type="InterPro" id="IPR008390">
    <property type="entry name" value="AWPM-19"/>
</dbReference>
<dbReference type="PANTHER" id="PTHR33294">
    <property type="entry name" value="AWPM-19-LIKE FAMILY PROTEIN"/>
    <property type="match status" value="1"/>
</dbReference>
<name>A0ABQ8C9B4_BRANA</name>
<dbReference type="Pfam" id="PF05512">
    <property type="entry name" value="AWPM-19"/>
    <property type="match status" value="1"/>
</dbReference>
<feature type="region of interest" description="Disordered" evidence="7">
    <location>
        <begin position="423"/>
        <end position="443"/>
    </location>
</feature>
<evidence type="ECO:0000256" key="5">
    <source>
        <dbReference type="ARBA" id="ARBA00023294"/>
    </source>
</evidence>
<evidence type="ECO:0000313" key="11">
    <source>
        <dbReference type="EMBL" id="KAH0913625.1"/>
    </source>
</evidence>
<dbReference type="InterPro" id="IPR053793">
    <property type="entry name" value="PB1-like"/>
</dbReference>
<dbReference type="PROSITE" id="PS51745">
    <property type="entry name" value="PB1"/>
    <property type="match status" value="1"/>
</dbReference>
<evidence type="ECO:0000256" key="8">
    <source>
        <dbReference type="SAM" id="Phobius"/>
    </source>
</evidence>
<comment type="similarity">
    <text evidence="6">Belongs to the Aux/IAA family.</text>
</comment>
<feature type="region of interest" description="Disordered" evidence="7">
    <location>
        <begin position="44"/>
        <end position="109"/>
    </location>
</feature>
<dbReference type="SUPFAM" id="SSF54277">
    <property type="entry name" value="CAD &amp; PB1 domains"/>
    <property type="match status" value="1"/>
</dbReference>
<evidence type="ECO:0000256" key="7">
    <source>
        <dbReference type="SAM" id="MobiDB-lite"/>
    </source>
</evidence>
<protein>
    <recommendedName>
        <fullName evidence="6">Auxin-responsive protein</fullName>
    </recommendedName>
</protein>
<evidence type="ECO:0000256" key="6">
    <source>
        <dbReference type="RuleBase" id="RU004549"/>
    </source>
</evidence>
<comment type="function">
    <text evidence="6">Aux/IAA proteins are short-lived transcriptional factors that function as repressors of early auxin response genes at low auxin concentrations.</text>
</comment>
<evidence type="ECO:0000256" key="1">
    <source>
        <dbReference type="ARBA" id="ARBA00004123"/>
    </source>
</evidence>
<evidence type="ECO:0000313" key="10">
    <source>
        <dbReference type="EMBL" id="KAH0913620.1"/>
    </source>
</evidence>
<keyword evidence="5 6" id="KW-0927">Auxin signaling pathway</keyword>
<dbReference type="Pfam" id="PF02309">
    <property type="entry name" value="AUX_IAA"/>
    <property type="match status" value="1"/>
</dbReference>
<gene>
    <name evidence="10" type="ORF">HID58_036941</name>
    <name evidence="11" type="ORF">HID58_036946</name>
</gene>
<keyword evidence="6" id="KW-0678">Repressor</keyword>
<comment type="caution">
    <text evidence="10">The sequence shown here is derived from an EMBL/GenBank/DDBJ whole genome shotgun (WGS) entry which is preliminary data.</text>
</comment>
<dbReference type="Proteomes" id="UP000824890">
    <property type="component" value="Unassembled WGS sequence"/>
</dbReference>
<comment type="subunit">
    <text evidence="6">Homodimers and heterodimers.</text>
</comment>
<keyword evidence="8" id="KW-0812">Transmembrane</keyword>
<dbReference type="Gene3D" id="3.10.20.90">
    <property type="entry name" value="Phosphatidylinositol 3-kinase Catalytic Subunit, Chain A, domain 1"/>
    <property type="match status" value="1"/>
</dbReference>
<dbReference type="PANTHER" id="PTHR33294:SF5">
    <property type="entry name" value="AWPM-19-LIKE FAMILY PROTEIN"/>
    <property type="match status" value="1"/>
</dbReference>
<evidence type="ECO:0000313" key="12">
    <source>
        <dbReference type="Proteomes" id="UP000824890"/>
    </source>
</evidence>